<dbReference type="InterPro" id="IPR021858">
    <property type="entry name" value="Fun_TF"/>
</dbReference>
<dbReference type="RefSeq" id="XP_001274657.1">
    <property type="nucleotide sequence ID" value="XM_001274656.1"/>
</dbReference>
<gene>
    <name evidence="7" type="ORF">ACLA_016770</name>
</gene>
<keyword evidence="4" id="KW-0804">Transcription</keyword>
<keyword evidence="5" id="KW-0539">Nucleus</keyword>
<dbReference type="STRING" id="344612.A1CBW3"/>
<keyword evidence="3" id="KW-0238">DNA-binding</keyword>
<evidence type="ECO:0000256" key="2">
    <source>
        <dbReference type="ARBA" id="ARBA00023015"/>
    </source>
</evidence>
<keyword evidence="8" id="KW-1185">Reference proteome</keyword>
<dbReference type="VEuPathDB" id="FungiDB:ACLA_016770"/>
<evidence type="ECO:0000256" key="1">
    <source>
        <dbReference type="ARBA" id="ARBA00004123"/>
    </source>
</evidence>
<keyword evidence="2" id="KW-0805">Transcription regulation</keyword>
<dbReference type="PANTHER" id="PTHR37534:SF8">
    <property type="entry name" value="ZN(II)2CYS6 TRANSCRIPTION FACTOR (EUROFUNG)"/>
    <property type="match status" value="1"/>
</dbReference>
<dbReference type="Proteomes" id="UP000006701">
    <property type="component" value="Unassembled WGS sequence"/>
</dbReference>
<dbReference type="PROSITE" id="PS00463">
    <property type="entry name" value="ZN2_CY6_FUNGAL_1"/>
    <property type="match status" value="1"/>
</dbReference>
<dbReference type="GO" id="GO:0045944">
    <property type="term" value="P:positive regulation of transcription by RNA polymerase II"/>
    <property type="evidence" value="ECO:0007669"/>
    <property type="project" value="TreeGrafter"/>
</dbReference>
<evidence type="ECO:0000313" key="8">
    <source>
        <dbReference type="Proteomes" id="UP000006701"/>
    </source>
</evidence>
<dbReference type="PROSITE" id="PS50048">
    <property type="entry name" value="ZN2_CY6_FUNGAL_2"/>
    <property type="match status" value="1"/>
</dbReference>
<sequence length="473" mass="52371">MTNGTQMMEACYTCRRRRIQCDRLGIPCGKCRKGGLECHEKRPIKWVKGVAIRGKMQGFSYDLQDVTDGAGNALVKANDGLRVVAPGLEDEAVSSLDKVSKYYLDYCINLISLALKDPLLLQAALALAARHRANEGQSFDGAQALLPWMGNAQQDALVFKHKAIQGLSQVVGDAASSRSDTTVATIFLLIFLDLLESGNDRWNIHLGGAKTLMSLSKSLSQVSDPGRTVQEIRSFITKQIYLIETLGATFVRPNLLSRSPTLAAEGMSPDMVEQSFLGCPDFLLSAIQTFSIKRDILATASQKPFPEAATVISDLTAMLESIHNFDSLSWASNLPQTSSPHDIHNLANLSQCYKLGALIYGQRVLDIVLHQDTSQEHVTCELFSVIEALKDDNALFKCILWPIFVAGLESGFSVQHDLVMQYLERFWIITRCLNVVNAAKILQAYWQTQTHAEAKSLNWVFNMGRLGEDWLLI</sequence>
<dbReference type="GO" id="GO:0000981">
    <property type="term" value="F:DNA-binding transcription factor activity, RNA polymerase II-specific"/>
    <property type="evidence" value="ECO:0007669"/>
    <property type="project" value="InterPro"/>
</dbReference>
<comment type="subcellular location">
    <subcellularLocation>
        <location evidence="1">Nucleus</location>
    </subcellularLocation>
</comment>
<dbReference type="PANTHER" id="PTHR37534">
    <property type="entry name" value="TRANSCRIPTIONAL ACTIVATOR PROTEIN UGA3"/>
    <property type="match status" value="1"/>
</dbReference>
<dbReference type="SUPFAM" id="SSF57701">
    <property type="entry name" value="Zn2/Cys6 DNA-binding domain"/>
    <property type="match status" value="1"/>
</dbReference>
<dbReference type="eggNOG" id="ENOG502SH4R">
    <property type="taxonomic scope" value="Eukaryota"/>
</dbReference>
<dbReference type="Pfam" id="PF00172">
    <property type="entry name" value="Zn_clus"/>
    <property type="match status" value="1"/>
</dbReference>
<organism evidence="7 8">
    <name type="scientific">Aspergillus clavatus (strain ATCC 1007 / CBS 513.65 / DSM 816 / NCTC 3887 / NRRL 1 / QM 1276 / 107)</name>
    <dbReference type="NCBI Taxonomy" id="344612"/>
    <lineage>
        <taxon>Eukaryota</taxon>
        <taxon>Fungi</taxon>
        <taxon>Dikarya</taxon>
        <taxon>Ascomycota</taxon>
        <taxon>Pezizomycotina</taxon>
        <taxon>Eurotiomycetes</taxon>
        <taxon>Eurotiomycetidae</taxon>
        <taxon>Eurotiales</taxon>
        <taxon>Aspergillaceae</taxon>
        <taxon>Aspergillus</taxon>
        <taxon>Aspergillus subgen. Fumigati</taxon>
    </lineage>
</organism>
<dbReference type="EMBL" id="DS027049">
    <property type="protein sequence ID" value="EAW13231.1"/>
    <property type="molecule type" value="Genomic_DNA"/>
</dbReference>
<feature type="domain" description="Zn(2)-C6 fungal-type" evidence="6">
    <location>
        <begin position="10"/>
        <end position="38"/>
    </location>
</feature>
<dbReference type="OrthoDB" id="5130013at2759"/>
<dbReference type="AlphaFoldDB" id="A1CBW3"/>
<dbReference type="GO" id="GO:0005634">
    <property type="term" value="C:nucleus"/>
    <property type="evidence" value="ECO:0007669"/>
    <property type="project" value="UniProtKB-SubCell"/>
</dbReference>
<dbReference type="InterPro" id="IPR036864">
    <property type="entry name" value="Zn2-C6_fun-type_DNA-bd_sf"/>
</dbReference>
<dbReference type="KEGG" id="act:ACLA_016770"/>
<dbReference type="Pfam" id="PF11951">
    <property type="entry name" value="Fungal_trans_2"/>
    <property type="match status" value="1"/>
</dbReference>
<proteinExistence type="predicted"/>
<accession>A1CBW3</accession>
<reference evidence="7 8" key="1">
    <citation type="journal article" date="2008" name="PLoS Genet.">
        <title>Genomic islands in the pathogenic filamentous fungus Aspergillus fumigatus.</title>
        <authorList>
            <person name="Fedorova N.D."/>
            <person name="Khaldi N."/>
            <person name="Joardar V.S."/>
            <person name="Maiti R."/>
            <person name="Amedeo P."/>
            <person name="Anderson M.J."/>
            <person name="Crabtree J."/>
            <person name="Silva J.C."/>
            <person name="Badger J.H."/>
            <person name="Albarraq A."/>
            <person name="Angiuoli S."/>
            <person name="Bussey H."/>
            <person name="Bowyer P."/>
            <person name="Cotty P.J."/>
            <person name="Dyer P.S."/>
            <person name="Egan A."/>
            <person name="Galens K."/>
            <person name="Fraser-Liggett C.M."/>
            <person name="Haas B.J."/>
            <person name="Inman J.M."/>
            <person name="Kent R."/>
            <person name="Lemieux S."/>
            <person name="Malavazi I."/>
            <person name="Orvis J."/>
            <person name="Roemer T."/>
            <person name="Ronning C.M."/>
            <person name="Sundaram J.P."/>
            <person name="Sutton G."/>
            <person name="Turner G."/>
            <person name="Venter J.C."/>
            <person name="White O.R."/>
            <person name="Whitty B.R."/>
            <person name="Youngman P."/>
            <person name="Wolfe K.H."/>
            <person name="Goldman G.H."/>
            <person name="Wortman J.R."/>
            <person name="Jiang B."/>
            <person name="Denning D.W."/>
            <person name="Nierman W.C."/>
        </authorList>
    </citation>
    <scope>NUCLEOTIDE SEQUENCE [LARGE SCALE GENOMIC DNA]</scope>
    <source>
        <strain evidence="8">ATCC 1007 / CBS 513.65 / DSM 816 / NCTC 3887 / NRRL 1</strain>
    </source>
</reference>
<dbReference type="SMART" id="SM00066">
    <property type="entry name" value="GAL4"/>
    <property type="match status" value="1"/>
</dbReference>
<dbReference type="CDD" id="cd00067">
    <property type="entry name" value="GAL4"/>
    <property type="match status" value="1"/>
</dbReference>
<evidence type="ECO:0000256" key="4">
    <source>
        <dbReference type="ARBA" id="ARBA00023163"/>
    </source>
</evidence>
<dbReference type="GO" id="GO:0008270">
    <property type="term" value="F:zinc ion binding"/>
    <property type="evidence" value="ECO:0007669"/>
    <property type="project" value="InterPro"/>
</dbReference>
<dbReference type="Gene3D" id="4.10.240.10">
    <property type="entry name" value="Zn(2)-C6 fungal-type DNA-binding domain"/>
    <property type="match status" value="1"/>
</dbReference>
<dbReference type="HOGENOM" id="CLU_020030_0_0_1"/>
<evidence type="ECO:0000256" key="5">
    <source>
        <dbReference type="ARBA" id="ARBA00023242"/>
    </source>
</evidence>
<name>A1CBW3_ASPCL</name>
<dbReference type="GO" id="GO:0000976">
    <property type="term" value="F:transcription cis-regulatory region binding"/>
    <property type="evidence" value="ECO:0007669"/>
    <property type="project" value="TreeGrafter"/>
</dbReference>
<dbReference type="OMA" id="DRWNVHL"/>
<evidence type="ECO:0000259" key="6">
    <source>
        <dbReference type="PROSITE" id="PS50048"/>
    </source>
</evidence>
<dbReference type="InterPro" id="IPR001138">
    <property type="entry name" value="Zn2Cys6_DnaBD"/>
</dbReference>
<evidence type="ECO:0000256" key="3">
    <source>
        <dbReference type="ARBA" id="ARBA00023125"/>
    </source>
</evidence>
<dbReference type="GeneID" id="4706861"/>
<protein>
    <submittedName>
        <fullName evidence="7">C6 transcription factor (Acr-2), putative</fullName>
    </submittedName>
</protein>
<evidence type="ECO:0000313" key="7">
    <source>
        <dbReference type="EMBL" id="EAW13231.1"/>
    </source>
</evidence>